<dbReference type="InterPro" id="IPR029068">
    <property type="entry name" value="Glyas_Bleomycin-R_OHBP_Dase"/>
</dbReference>
<dbReference type="AlphaFoldDB" id="A0A2U8WDL8"/>
<dbReference type="PANTHER" id="PTHR43048">
    <property type="entry name" value="METHYLMALONYL-COA EPIMERASE"/>
    <property type="match status" value="1"/>
</dbReference>
<evidence type="ECO:0000259" key="2">
    <source>
        <dbReference type="PROSITE" id="PS51819"/>
    </source>
</evidence>
<dbReference type="KEGG" id="mets:DK389_31485"/>
<organism evidence="3 4">
    <name type="scientific">Methylobacterium durans</name>
    <dbReference type="NCBI Taxonomy" id="2202825"/>
    <lineage>
        <taxon>Bacteria</taxon>
        <taxon>Pseudomonadati</taxon>
        <taxon>Pseudomonadota</taxon>
        <taxon>Alphaproteobacteria</taxon>
        <taxon>Hyphomicrobiales</taxon>
        <taxon>Methylobacteriaceae</taxon>
        <taxon>Methylobacterium</taxon>
    </lineage>
</organism>
<dbReference type="InterPro" id="IPR004360">
    <property type="entry name" value="Glyas_Fos-R_dOase_dom"/>
</dbReference>
<gene>
    <name evidence="3" type="ORF">DK389_31485</name>
</gene>
<dbReference type="InterPro" id="IPR051785">
    <property type="entry name" value="MMCE/EMCE_epimerase"/>
</dbReference>
<proteinExistence type="predicted"/>
<dbReference type="PANTHER" id="PTHR43048:SF3">
    <property type="entry name" value="METHYLMALONYL-COA EPIMERASE, MITOCHONDRIAL"/>
    <property type="match status" value="1"/>
</dbReference>
<dbReference type="GO" id="GO:0004493">
    <property type="term" value="F:methylmalonyl-CoA epimerase activity"/>
    <property type="evidence" value="ECO:0007669"/>
    <property type="project" value="TreeGrafter"/>
</dbReference>
<evidence type="ECO:0000313" key="4">
    <source>
        <dbReference type="Proteomes" id="UP000245926"/>
    </source>
</evidence>
<evidence type="ECO:0000313" key="3">
    <source>
        <dbReference type="EMBL" id="AWN44213.1"/>
    </source>
</evidence>
<dbReference type="PROSITE" id="PS51819">
    <property type="entry name" value="VOC"/>
    <property type="match status" value="1"/>
</dbReference>
<accession>A0A2U8WDL8</accession>
<dbReference type="GO" id="GO:0046491">
    <property type="term" value="P:L-methylmalonyl-CoA metabolic process"/>
    <property type="evidence" value="ECO:0007669"/>
    <property type="project" value="TreeGrafter"/>
</dbReference>
<dbReference type="Proteomes" id="UP000245926">
    <property type="component" value="Chromosome"/>
</dbReference>
<dbReference type="GO" id="GO:0046872">
    <property type="term" value="F:metal ion binding"/>
    <property type="evidence" value="ECO:0007669"/>
    <property type="project" value="UniProtKB-KW"/>
</dbReference>
<dbReference type="InterPro" id="IPR037523">
    <property type="entry name" value="VOC_core"/>
</dbReference>
<dbReference type="SUPFAM" id="SSF54593">
    <property type="entry name" value="Glyoxalase/Bleomycin resistance protein/Dihydroxybiphenyl dioxygenase"/>
    <property type="match status" value="2"/>
</dbReference>
<dbReference type="EMBL" id="CP029550">
    <property type="protein sequence ID" value="AWN44213.1"/>
    <property type="molecule type" value="Genomic_DNA"/>
</dbReference>
<keyword evidence="1" id="KW-0479">Metal-binding</keyword>
<dbReference type="RefSeq" id="WP_109895744.1">
    <property type="nucleotide sequence ID" value="NZ_CP029550.1"/>
</dbReference>
<dbReference type="OrthoDB" id="9788468at2"/>
<sequence length="301" mass="31558">MSGVSALLGVSRTVADLERAEAFYRDGLGFTRVAPPEPVPPPILEAMGLGEARATRLRMGLGAQAVDVLAFDPPGAPYPAERAATDPIFQHIAIPVRDMDAAMQRLGALNPEPISHGGPQRLPASSGGVTAYKFRDPDGHPVELIHFPDGPAAARWRAAPGLFLGIDHSAITVSDREAAIGFFTSLIGLAIDGRGLNSGPEQERLDGVPDPEVDVIGLAPPSPTPHVELLHYRRPAARTRSGPVFGPRDRATTRLVFAAPDPDGLAARLRGGGHAVTLSRDGSAAYAAGPDGHGMLFLREG</sequence>
<reference evidence="4" key="1">
    <citation type="submission" date="2018-05" db="EMBL/GenBank/DDBJ databases">
        <title>Complete Genome Sequence of Methylobacterium sp. 17SD2-17.</title>
        <authorList>
            <person name="Srinivasan S."/>
        </authorList>
    </citation>
    <scope>NUCLEOTIDE SEQUENCE [LARGE SCALE GENOMIC DNA]</scope>
    <source>
        <strain evidence="4">17SD2-17</strain>
    </source>
</reference>
<dbReference type="Pfam" id="PF00903">
    <property type="entry name" value="Glyoxalase"/>
    <property type="match status" value="1"/>
</dbReference>
<feature type="domain" description="VOC" evidence="2">
    <location>
        <begin position="6"/>
        <end position="147"/>
    </location>
</feature>
<name>A0A2U8WDL8_9HYPH</name>
<dbReference type="Gene3D" id="3.10.180.10">
    <property type="entry name" value="2,3-Dihydroxybiphenyl 1,2-Dioxygenase, domain 1"/>
    <property type="match status" value="2"/>
</dbReference>
<keyword evidence="4" id="KW-1185">Reference proteome</keyword>
<evidence type="ECO:0000256" key="1">
    <source>
        <dbReference type="ARBA" id="ARBA00022723"/>
    </source>
</evidence>
<protein>
    <submittedName>
        <fullName evidence="3">Glyoxalase</fullName>
    </submittedName>
</protein>